<dbReference type="Gene3D" id="2.40.30.10">
    <property type="entry name" value="Translation factors"/>
    <property type="match status" value="2"/>
</dbReference>
<evidence type="ECO:0000256" key="2">
    <source>
        <dbReference type="ARBA" id="ARBA00007249"/>
    </source>
</evidence>
<feature type="region of interest" description="Disordered" evidence="12">
    <location>
        <begin position="320"/>
        <end position="386"/>
    </location>
</feature>
<dbReference type="PROSITE" id="PS51722">
    <property type="entry name" value="G_TR_2"/>
    <property type="match status" value="1"/>
</dbReference>
<dbReference type="Pfam" id="PF22594">
    <property type="entry name" value="GTP-eEF1A_C"/>
    <property type="match status" value="1"/>
</dbReference>
<dbReference type="Proteomes" id="UP000249464">
    <property type="component" value="Unassembled WGS sequence"/>
</dbReference>
<dbReference type="Pfam" id="PF00009">
    <property type="entry name" value="GTP_EFTU"/>
    <property type="match status" value="1"/>
</dbReference>
<evidence type="ECO:0000256" key="6">
    <source>
        <dbReference type="ARBA" id="ARBA00022845"/>
    </source>
</evidence>
<keyword evidence="5" id="KW-0378">Hydrolase</keyword>
<protein>
    <recommendedName>
        <fullName evidence="11">Elongation factor 1 alpha-like protein</fullName>
    </recommendedName>
</protein>
<dbReference type="InterPro" id="IPR054696">
    <property type="entry name" value="GTP-eEF1A_C"/>
</dbReference>
<comment type="similarity">
    <text evidence="2">Belongs to the TRAFAC class translation factor GTPase superfamily. Classic translation factor GTPase family. EF-Tu/EF-1A subfamily.</text>
</comment>
<keyword evidence="8" id="KW-0342">GTP-binding</keyword>
<dbReference type="GO" id="GO:0005525">
    <property type="term" value="F:GTP binding"/>
    <property type="evidence" value="ECO:0007669"/>
    <property type="project" value="UniProtKB-KW"/>
</dbReference>
<accession>A0A2X0M118</accession>
<dbReference type="FunFam" id="2.40.30.10:FF:000020">
    <property type="entry name" value="Translation elongation factor EF-1"/>
    <property type="match status" value="1"/>
</dbReference>
<dbReference type="SUPFAM" id="SSF52540">
    <property type="entry name" value="P-loop containing nucleoside triphosphate hydrolases"/>
    <property type="match status" value="1"/>
</dbReference>
<feature type="domain" description="Tr-type G" evidence="13">
    <location>
        <begin position="458"/>
        <end position="681"/>
    </location>
</feature>
<dbReference type="GO" id="GO:0003924">
    <property type="term" value="F:GTPase activity"/>
    <property type="evidence" value="ECO:0007669"/>
    <property type="project" value="InterPro"/>
</dbReference>
<dbReference type="GO" id="GO:0005829">
    <property type="term" value="C:cytosol"/>
    <property type="evidence" value="ECO:0007669"/>
    <property type="project" value="GOC"/>
</dbReference>
<reference evidence="14 15" key="1">
    <citation type="submission" date="2016-11" db="EMBL/GenBank/DDBJ databases">
        <authorList>
            <person name="Jaros S."/>
            <person name="Januszkiewicz K."/>
            <person name="Wedrychowicz H."/>
        </authorList>
    </citation>
    <scope>NUCLEOTIDE SEQUENCE [LARGE SCALE GENOMIC DNA]</scope>
</reference>
<evidence type="ECO:0000256" key="11">
    <source>
        <dbReference type="ARBA" id="ARBA00074866"/>
    </source>
</evidence>
<evidence type="ECO:0000256" key="12">
    <source>
        <dbReference type="SAM" id="MobiDB-lite"/>
    </source>
</evidence>
<dbReference type="CDD" id="cd16267">
    <property type="entry name" value="HBS1-like_II"/>
    <property type="match status" value="1"/>
</dbReference>
<evidence type="ECO:0000256" key="5">
    <source>
        <dbReference type="ARBA" id="ARBA00022801"/>
    </source>
</evidence>
<dbReference type="CDD" id="cd01883">
    <property type="entry name" value="EF1_alpha"/>
    <property type="match status" value="1"/>
</dbReference>
<dbReference type="GO" id="GO:0002184">
    <property type="term" value="P:cytoplasmic translational termination"/>
    <property type="evidence" value="ECO:0007669"/>
    <property type="project" value="UniProtKB-ARBA"/>
</dbReference>
<evidence type="ECO:0000259" key="13">
    <source>
        <dbReference type="PROSITE" id="PS51722"/>
    </source>
</evidence>
<evidence type="ECO:0000256" key="1">
    <source>
        <dbReference type="ARBA" id="ARBA00004496"/>
    </source>
</evidence>
<dbReference type="InterPro" id="IPR027417">
    <property type="entry name" value="P-loop_NTPase"/>
</dbReference>
<dbReference type="EMBL" id="FQNC01000019">
    <property type="protein sequence ID" value="SGY24311.1"/>
    <property type="molecule type" value="Genomic_DNA"/>
</dbReference>
<evidence type="ECO:0000256" key="9">
    <source>
        <dbReference type="ARBA" id="ARBA00049117"/>
    </source>
</evidence>
<keyword evidence="4" id="KW-0547">Nucleotide-binding</keyword>
<keyword evidence="6" id="KW-0810">Translation regulation</keyword>
<gene>
    <name evidence="14" type="primary">BQ5605_C019g09034</name>
    <name evidence="14" type="ORF">BQ5605_C019G09034</name>
</gene>
<dbReference type="InterPro" id="IPR015033">
    <property type="entry name" value="HBS1-like_N"/>
</dbReference>
<feature type="region of interest" description="Disordered" evidence="12">
    <location>
        <begin position="398"/>
        <end position="438"/>
    </location>
</feature>
<dbReference type="CDD" id="cd04093">
    <property type="entry name" value="HBS1_C_III"/>
    <property type="match status" value="1"/>
</dbReference>
<dbReference type="SUPFAM" id="SSF50465">
    <property type="entry name" value="EF-Tu/eEF-1alpha/eIF2-gamma C-terminal domain"/>
    <property type="match status" value="1"/>
</dbReference>
<keyword evidence="3" id="KW-0963">Cytoplasm</keyword>
<evidence type="ECO:0000256" key="4">
    <source>
        <dbReference type="ARBA" id="ARBA00022741"/>
    </source>
</evidence>
<evidence type="ECO:0000256" key="8">
    <source>
        <dbReference type="ARBA" id="ARBA00023134"/>
    </source>
</evidence>
<feature type="compositionally biased region" description="Polar residues" evidence="12">
    <location>
        <begin position="344"/>
        <end position="374"/>
    </location>
</feature>
<dbReference type="InterPro" id="IPR031157">
    <property type="entry name" value="G_TR_CS"/>
</dbReference>
<dbReference type="InterPro" id="IPR009000">
    <property type="entry name" value="Transl_B-barrel_sf"/>
</dbReference>
<dbReference type="PROSITE" id="PS00301">
    <property type="entry name" value="G_TR_1"/>
    <property type="match status" value="1"/>
</dbReference>
<dbReference type="InterPro" id="IPR050100">
    <property type="entry name" value="TRAFAC_GTPase_members"/>
</dbReference>
<sequence>MQSRHRAVKQLDLAEQLDDDAIDSEGDDAYDMDDEQYAHMESGLSAVQNLLGPNTPISDKEIRDSLWDSYFDIDGTVAYLLGEREHRAIAPRNTKVFFPQHRFLFSADAQHKREAAKARAEGELTSAMAVETAEPPTSSLANLDISSSFIPPTPSATATATKPPMSKLAAKMAARKQAAADSKGSTPTETSLAPVAAVEGPKLSKLQQKMRASKQARAAATAGAAGTSVTSADSPAVPPPVDTQSRVELTVAPASDFVVPPALLASASAFAHVLVPPPPMSTADRLTRIEQTFARCGGAENVAEFGLSPDDKVLEARKGTAVAAGAPIRRRQKAKKAKAAAAAVSSQPGSARNSRPSTPAPSAQKKTGTRNLSPTKRPPPGPVSQLRADLEGLNLLPRDSSLASSTGATAGGSTPGTSSRVHTPSDIDDVEMSGPPPAITMAKDKILAEVREREKDRKPVLSLVVVGHVDAGKSTLMGRVLHELGETSDRSVEQQQRNAAKIGKASFAYAWTFDAMEEERARGVTIDVAIDGFETNSKKFTLIDAPGHRDFIPNMISGAAQADTAVLVVDGSIGAFEKGMEGGGQTREHAVLVRSLGVQQLIVAVNKLDAVGWAQSRFETIQEQLSPFLTQSGFQPSKVSFVPVGAMSGENLVERRNEILKAWYEGPTLVEQLDRLEVPLRALEAPLRIPVSNVFKGQSATASGLAVSGRVESGIVQAGERLCALPGDESGVVRSLEVDGEHVSYAIAGVNVTVFLSNIDPIQLSVGSILCPPSEPIPVVSSFLAQIMVFDVKYPITAGYAVELFHHSRDIPATITTLEATLDKATGAVLKSKPRMLTKASSAKVRVQLRAPAGGSASSRRAVIPLEPFAVSKGMGRVLFRRGGETIAAGIVLEVGP</sequence>
<comment type="subcellular location">
    <subcellularLocation>
        <location evidence="1">Cytoplasm</location>
    </subcellularLocation>
</comment>
<feature type="compositionally biased region" description="Basic residues" evidence="12">
    <location>
        <begin position="328"/>
        <end position="338"/>
    </location>
</feature>
<keyword evidence="15" id="KW-1185">Reference proteome</keyword>
<dbReference type="STRING" id="796604.A0A2X0M118"/>
<dbReference type="GO" id="GO:0006417">
    <property type="term" value="P:regulation of translation"/>
    <property type="evidence" value="ECO:0007669"/>
    <property type="project" value="UniProtKB-KW"/>
</dbReference>
<dbReference type="FunFam" id="3.40.50.300:FF:000204">
    <property type="entry name" value="Translation elongation factor Tu"/>
    <property type="match status" value="1"/>
</dbReference>
<dbReference type="SUPFAM" id="SSF50447">
    <property type="entry name" value="Translation proteins"/>
    <property type="match status" value="1"/>
</dbReference>
<dbReference type="AlphaFoldDB" id="A0A2X0M118"/>
<dbReference type="GO" id="GO:1990533">
    <property type="term" value="C:Dom34-Hbs1 complex"/>
    <property type="evidence" value="ECO:0007669"/>
    <property type="project" value="UniProtKB-ARBA"/>
</dbReference>
<name>A0A2X0M118_9BASI</name>
<evidence type="ECO:0000256" key="7">
    <source>
        <dbReference type="ARBA" id="ARBA00022917"/>
    </source>
</evidence>
<evidence type="ECO:0000313" key="15">
    <source>
        <dbReference type="Proteomes" id="UP000249464"/>
    </source>
</evidence>
<keyword evidence="7" id="KW-0648">Protein biosynthesis</keyword>
<dbReference type="PRINTS" id="PR00315">
    <property type="entry name" value="ELONGATNFCT"/>
</dbReference>
<comment type="catalytic activity">
    <reaction evidence="9">
        <text>GTP + H2O = GDP + phosphate + H(+)</text>
        <dbReference type="Rhea" id="RHEA:19669"/>
        <dbReference type="ChEBI" id="CHEBI:15377"/>
        <dbReference type="ChEBI" id="CHEBI:15378"/>
        <dbReference type="ChEBI" id="CHEBI:37565"/>
        <dbReference type="ChEBI" id="CHEBI:43474"/>
        <dbReference type="ChEBI" id="CHEBI:58189"/>
    </reaction>
    <physiologicalReaction direction="left-to-right" evidence="9">
        <dbReference type="Rhea" id="RHEA:19670"/>
    </physiologicalReaction>
</comment>
<evidence type="ECO:0000313" key="14">
    <source>
        <dbReference type="EMBL" id="SGY24311.1"/>
    </source>
</evidence>
<proteinExistence type="inferred from homology"/>
<evidence type="ECO:0000256" key="10">
    <source>
        <dbReference type="ARBA" id="ARBA00063537"/>
    </source>
</evidence>
<organism evidence="14 15">
    <name type="scientific">Microbotryum silenes-dioicae</name>
    <dbReference type="NCBI Taxonomy" id="796604"/>
    <lineage>
        <taxon>Eukaryota</taxon>
        <taxon>Fungi</taxon>
        <taxon>Dikarya</taxon>
        <taxon>Basidiomycota</taxon>
        <taxon>Pucciniomycotina</taxon>
        <taxon>Microbotryomycetes</taxon>
        <taxon>Microbotryales</taxon>
        <taxon>Microbotryaceae</taxon>
        <taxon>Microbotryum</taxon>
    </lineage>
</organism>
<dbReference type="Gene3D" id="3.40.50.300">
    <property type="entry name" value="P-loop containing nucleotide triphosphate hydrolases"/>
    <property type="match status" value="1"/>
</dbReference>
<dbReference type="PANTHER" id="PTHR23115">
    <property type="entry name" value="TRANSLATION FACTOR"/>
    <property type="match status" value="1"/>
</dbReference>
<evidence type="ECO:0000256" key="3">
    <source>
        <dbReference type="ARBA" id="ARBA00022490"/>
    </source>
</evidence>
<feature type="compositionally biased region" description="Low complexity" evidence="12">
    <location>
        <begin position="214"/>
        <end position="228"/>
    </location>
</feature>
<comment type="subunit">
    <text evidence="10">Component of the Dom34-Hbs1 complex, also named Pelota-HBS1L complex, composed of dom34 and hbs1.</text>
</comment>
<dbReference type="InterPro" id="IPR000795">
    <property type="entry name" value="T_Tr_GTP-bd_dom"/>
</dbReference>
<dbReference type="InterPro" id="IPR009001">
    <property type="entry name" value="Transl_elong_EF1A/Init_IF2_C"/>
</dbReference>
<dbReference type="Pfam" id="PF08938">
    <property type="entry name" value="HBS1_N"/>
    <property type="match status" value="1"/>
</dbReference>
<feature type="region of interest" description="Disordered" evidence="12">
    <location>
        <begin position="214"/>
        <end position="242"/>
    </location>
</feature>